<dbReference type="SMART" id="SM00470">
    <property type="entry name" value="ParB"/>
    <property type="match status" value="1"/>
</dbReference>
<dbReference type="InterPro" id="IPR036086">
    <property type="entry name" value="ParB/Sulfiredoxin_sf"/>
</dbReference>
<dbReference type="Pfam" id="PF01555">
    <property type="entry name" value="N6_N4_Mtase"/>
    <property type="match status" value="1"/>
</dbReference>
<reference evidence="6 7" key="1">
    <citation type="journal article" date="2016" name="Nat. Commun.">
        <title>Thousands of microbial genomes shed light on interconnected biogeochemical processes in an aquifer system.</title>
        <authorList>
            <person name="Anantharaman K."/>
            <person name="Brown C.T."/>
            <person name="Hug L.A."/>
            <person name="Sharon I."/>
            <person name="Castelle C.J."/>
            <person name="Probst A.J."/>
            <person name="Thomas B.C."/>
            <person name="Singh A."/>
            <person name="Wilkins M.J."/>
            <person name="Karaoz U."/>
            <person name="Brodie E.L."/>
            <person name="Williams K.H."/>
            <person name="Hubbard S.S."/>
            <person name="Banfield J.F."/>
        </authorList>
    </citation>
    <scope>NUCLEOTIDE SEQUENCE [LARGE SCALE GENOMIC DNA]</scope>
</reference>
<dbReference type="InterPro" id="IPR029063">
    <property type="entry name" value="SAM-dependent_MTases_sf"/>
</dbReference>
<evidence type="ECO:0000256" key="1">
    <source>
        <dbReference type="ARBA" id="ARBA00006594"/>
    </source>
</evidence>
<proteinExistence type="inferred from homology"/>
<dbReference type="EMBL" id="MHOP01000006">
    <property type="protein sequence ID" value="OGZ66353.1"/>
    <property type="molecule type" value="Genomic_DNA"/>
</dbReference>
<evidence type="ECO:0000256" key="3">
    <source>
        <dbReference type="ARBA" id="ARBA00022679"/>
    </source>
</evidence>
<comment type="similarity">
    <text evidence="1">Belongs to the N(4)/N(6)-methyltransferase family.</text>
</comment>
<dbReference type="PANTHER" id="PTHR33375:SF1">
    <property type="entry name" value="CHROMOSOME-PARTITIONING PROTEIN PARB-RELATED"/>
    <property type="match status" value="1"/>
</dbReference>
<dbReference type="GO" id="GO:0045881">
    <property type="term" value="P:positive regulation of sporulation resulting in formation of a cellular spore"/>
    <property type="evidence" value="ECO:0007669"/>
    <property type="project" value="TreeGrafter"/>
</dbReference>
<comment type="caution">
    <text evidence="6">The sequence shown here is derived from an EMBL/GenBank/DDBJ whole genome shotgun (WGS) entry which is preliminary data.</text>
</comment>
<sequence length="449" mass="51669">MKTTTQTTDKLHIVYVDINLLKPAEYNPRKHNKEAADQLKESIKRFGAVDPLIVNQAPERENIVIGGHFRLEVLKELGYREAPVVYINISDIEREKELNIRLNKNTGEFDWNLLANFDEAFLTQVGFSSEELDDIFQIEDTPEQFDLEKELKKLNIDKIEIKKGDIYDLNGSHLMCGDSTIEADMQKLMGTQKADMCFTDPPYILNYLKGKTRGKNGPTIGFGSKKDRRYLETETLPDNFTELWMANVANVQKPDFSIIIFENPKNLRTIWNALEKHWKYRNTIVWHVPNRVQGFSAKYKFFNKSDIALVGTQGNVTLNLEPEVDELFQTEYENAIFATSGKPHWEGYEKGKKICPTDFIEHIAADKKSSGQEIIFGTKPLELLIPYIKVLTKRDDLILEPFGGSGSTLIAATKMSRRCYLMEKSPVYAEVIRNRWEKLTGFKAQKIHE</sequence>
<dbReference type="SUPFAM" id="SSF53335">
    <property type="entry name" value="S-adenosyl-L-methionine-dependent methyltransferases"/>
    <property type="match status" value="1"/>
</dbReference>
<dbReference type="GO" id="GO:0007059">
    <property type="term" value="P:chromosome segregation"/>
    <property type="evidence" value="ECO:0007669"/>
    <property type="project" value="TreeGrafter"/>
</dbReference>
<dbReference type="GO" id="GO:0008170">
    <property type="term" value="F:N-methyltransferase activity"/>
    <property type="evidence" value="ECO:0007669"/>
    <property type="project" value="InterPro"/>
</dbReference>
<dbReference type="PROSITE" id="PS00092">
    <property type="entry name" value="N6_MTASE"/>
    <property type="match status" value="1"/>
</dbReference>
<dbReference type="InterPro" id="IPR015840">
    <property type="entry name" value="DNA_MeTrfase_ParB"/>
</dbReference>
<dbReference type="PRINTS" id="PR00506">
    <property type="entry name" value="D21N6MTFRASE"/>
</dbReference>
<dbReference type="Proteomes" id="UP000178774">
    <property type="component" value="Unassembled WGS sequence"/>
</dbReference>
<dbReference type="GO" id="GO:0032259">
    <property type="term" value="P:methylation"/>
    <property type="evidence" value="ECO:0007669"/>
    <property type="project" value="UniProtKB-KW"/>
</dbReference>
<dbReference type="InterPro" id="IPR002295">
    <property type="entry name" value="N4/N6-MTase_EcoPI_Mod-like"/>
</dbReference>
<dbReference type="InterPro" id="IPR002941">
    <property type="entry name" value="DNA_methylase_N4/N6"/>
</dbReference>
<evidence type="ECO:0000313" key="6">
    <source>
        <dbReference type="EMBL" id="OGZ66353.1"/>
    </source>
</evidence>
<dbReference type="InterPro" id="IPR050336">
    <property type="entry name" value="Chromosome_partition/occlusion"/>
</dbReference>
<organism evidence="6 7">
    <name type="scientific">Candidatus Staskawiczbacteria bacterium RIFCSPHIGHO2_01_FULL_41_41</name>
    <dbReference type="NCBI Taxonomy" id="1802203"/>
    <lineage>
        <taxon>Bacteria</taxon>
        <taxon>Candidatus Staskawicziibacteriota</taxon>
    </lineage>
</organism>
<dbReference type="Gene3D" id="3.90.1530.10">
    <property type="entry name" value="Conserved hypothetical protein from pyrococcus furiosus pfu- 392566-001, ParB domain"/>
    <property type="match status" value="1"/>
</dbReference>
<keyword evidence="4" id="KW-0949">S-adenosyl-L-methionine</keyword>
<dbReference type="PIRSF" id="PIRSF036758">
    <property type="entry name" value="Aden_M_ParB"/>
    <property type="match status" value="1"/>
</dbReference>
<dbReference type="PANTHER" id="PTHR33375">
    <property type="entry name" value="CHROMOSOME-PARTITIONING PROTEIN PARB-RELATED"/>
    <property type="match status" value="1"/>
</dbReference>
<evidence type="ECO:0000256" key="2">
    <source>
        <dbReference type="ARBA" id="ARBA00022603"/>
    </source>
</evidence>
<dbReference type="SUPFAM" id="SSF110849">
    <property type="entry name" value="ParB/Sulfiredoxin"/>
    <property type="match status" value="1"/>
</dbReference>
<keyword evidence="3" id="KW-0808">Transferase</keyword>
<name>A0A1G2HV75_9BACT</name>
<protein>
    <recommendedName>
        <fullName evidence="5">ParB-like N-terminal domain-containing protein</fullName>
    </recommendedName>
</protein>
<keyword evidence="2" id="KW-0489">Methyltransferase</keyword>
<dbReference type="Pfam" id="PF02195">
    <property type="entry name" value="ParB_N"/>
    <property type="match status" value="1"/>
</dbReference>
<accession>A0A1G2HV75</accession>
<dbReference type="Gene3D" id="3.40.50.150">
    <property type="entry name" value="Vaccinia Virus protein VP39"/>
    <property type="match status" value="1"/>
</dbReference>
<dbReference type="InterPro" id="IPR003115">
    <property type="entry name" value="ParB_N"/>
</dbReference>
<evidence type="ECO:0000313" key="7">
    <source>
        <dbReference type="Proteomes" id="UP000178774"/>
    </source>
</evidence>
<dbReference type="GO" id="GO:0003677">
    <property type="term" value="F:DNA binding"/>
    <property type="evidence" value="ECO:0007669"/>
    <property type="project" value="InterPro"/>
</dbReference>
<gene>
    <name evidence="6" type="ORF">A2822_04815</name>
</gene>
<dbReference type="InterPro" id="IPR002052">
    <property type="entry name" value="DNA_methylase_N6_adenine_CS"/>
</dbReference>
<dbReference type="GO" id="GO:0005694">
    <property type="term" value="C:chromosome"/>
    <property type="evidence" value="ECO:0007669"/>
    <property type="project" value="TreeGrafter"/>
</dbReference>
<evidence type="ECO:0000259" key="5">
    <source>
        <dbReference type="SMART" id="SM00470"/>
    </source>
</evidence>
<dbReference type="AlphaFoldDB" id="A0A1G2HV75"/>
<dbReference type="CDD" id="cd16401">
    <property type="entry name" value="ParB_N_like_MT"/>
    <property type="match status" value="1"/>
</dbReference>
<evidence type="ECO:0000256" key="4">
    <source>
        <dbReference type="ARBA" id="ARBA00022691"/>
    </source>
</evidence>
<feature type="domain" description="ParB-like N-terminal" evidence="5">
    <location>
        <begin position="14"/>
        <end position="104"/>
    </location>
</feature>